<name>A0A0K1PQF5_9BACT</name>
<keyword evidence="2" id="KW-1185">Reference proteome</keyword>
<protein>
    <submittedName>
        <fullName evidence="1">Uncharacterized protein</fullName>
    </submittedName>
</protein>
<evidence type="ECO:0000313" key="1">
    <source>
        <dbReference type="EMBL" id="AKU95753.1"/>
    </source>
</evidence>
<gene>
    <name evidence="1" type="ORF">AKJ09_02417</name>
</gene>
<dbReference type="AlphaFoldDB" id="A0A0K1PQF5"/>
<dbReference type="EMBL" id="CP012333">
    <property type="protein sequence ID" value="AKU95753.1"/>
    <property type="molecule type" value="Genomic_DNA"/>
</dbReference>
<accession>A0A0K1PQF5</accession>
<organism evidence="1 2">
    <name type="scientific">Labilithrix luteola</name>
    <dbReference type="NCBI Taxonomy" id="1391654"/>
    <lineage>
        <taxon>Bacteria</taxon>
        <taxon>Pseudomonadati</taxon>
        <taxon>Myxococcota</taxon>
        <taxon>Polyangia</taxon>
        <taxon>Polyangiales</taxon>
        <taxon>Labilitrichaceae</taxon>
        <taxon>Labilithrix</taxon>
    </lineage>
</organism>
<proteinExistence type="predicted"/>
<reference evidence="1 2" key="1">
    <citation type="submission" date="2015-08" db="EMBL/GenBank/DDBJ databases">
        <authorList>
            <person name="Babu N.S."/>
            <person name="Beckwith C.J."/>
            <person name="Beseler K.G."/>
            <person name="Brison A."/>
            <person name="Carone J.V."/>
            <person name="Caskin T.P."/>
            <person name="Diamond M."/>
            <person name="Durham M.E."/>
            <person name="Foxe J.M."/>
            <person name="Go M."/>
            <person name="Henderson B.A."/>
            <person name="Jones I.B."/>
            <person name="McGettigan J.A."/>
            <person name="Micheletti S.J."/>
            <person name="Nasrallah M.E."/>
            <person name="Ortiz D."/>
            <person name="Piller C.R."/>
            <person name="Privatt S.R."/>
            <person name="Schneider S.L."/>
            <person name="Sharp S."/>
            <person name="Smith T.C."/>
            <person name="Stanton J.D."/>
            <person name="Ullery H.E."/>
            <person name="Wilson R.J."/>
            <person name="Serrano M.G."/>
            <person name="Buck G."/>
            <person name="Lee V."/>
            <person name="Wang Y."/>
            <person name="Carvalho R."/>
            <person name="Voegtly L."/>
            <person name="Shi R."/>
            <person name="Duckworth R."/>
            <person name="Johnson A."/>
            <person name="Loviza R."/>
            <person name="Walstead R."/>
            <person name="Shah Z."/>
            <person name="Kiflezghi M."/>
            <person name="Wade K."/>
            <person name="Ball S.L."/>
            <person name="Bradley K.W."/>
            <person name="Asai D.J."/>
            <person name="Bowman C.A."/>
            <person name="Russell D.A."/>
            <person name="Pope W.H."/>
            <person name="Jacobs-Sera D."/>
            <person name="Hendrix R.W."/>
            <person name="Hatfull G.F."/>
        </authorList>
    </citation>
    <scope>NUCLEOTIDE SEQUENCE [LARGE SCALE GENOMIC DNA]</scope>
    <source>
        <strain evidence="1 2">DSM 27648</strain>
    </source>
</reference>
<evidence type="ECO:0000313" key="2">
    <source>
        <dbReference type="Proteomes" id="UP000064967"/>
    </source>
</evidence>
<sequence>MFHRARKHSLDRVDELVHLAWLVPLAGRTPFSPRVEDCATVHAVENLLPATDPTKSSEFGQDTYDCVRLEHLYLVNVERRVDLNALEQWELPLHIRREGFNRQEEGARPNLVPYLIIRGAQRYHPSSHCSIPSCTTTGGESTYRRIGGVAAR</sequence>
<dbReference type="Proteomes" id="UP000064967">
    <property type="component" value="Chromosome"/>
</dbReference>
<dbReference type="KEGG" id="llu:AKJ09_02417"/>